<evidence type="ECO:0000256" key="2">
    <source>
        <dbReference type="ARBA" id="ARBA00004141"/>
    </source>
</evidence>
<dbReference type="EMBL" id="CAKLDM010000002">
    <property type="protein sequence ID" value="CAH0539632.1"/>
    <property type="molecule type" value="Genomic_DNA"/>
</dbReference>
<dbReference type="Proteomes" id="UP000838748">
    <property type="component" value="Unassembled WGS sequence"/>
</dbReference>
<dbReference type="InterPro" id="IPR038377">
    <property type="entry name" value="Na/Glc_symporter_sf"/>
</dbReference>
<evidence type="ECO:0000256" key="1">
    <source>
        <dbReference type="ARBA" id="ARBA00000085"/>
    </source>
</evidence>
<dbReference type="Gene3D" id="1.10.287.130">
    <property type="match status" value="1"/>
</dbReference>
<feature type="transmembrane region" description="Helical" evidence="8">
    <location>
        <begin position="431"/>
        <end position="452"/>
    </location>
</feature>
<evidence type="ECO:0000313" key="10">
    <source>
        <dbReference type="EMBL" id="CAH0539632.1"/>
    </source>
</evidence>
<evidence type="ECO:0000256" key="5">
    <source>
        <dbReference type="ARBA" id="ARBA00022692"/>
    </source>
</evidence>
<feature type="transmembrane region" description="Helical" evidence="8">
    <location>
        <begin position="6"/>
        <end position="22"/>
    </location>
</feature>
<feature type="transmembrane region" description="Helical" evidence="8">
    <location>
        <begin position="399"/>
        <end position="424"/>
    </location>
</feature>
<dbReference type="InterPro" id="IPR001734">
    <property type="entry name" value="Na/solute_symporter"/>
</dbReference>
<feature type="domain" description="Histidine kinase" evidence="9">
    <location>
        <begin position="706"/>
        <end position="937"/>
    </location>
</feature>
<feature type="transmembrane region" description="Helical" evidence="8">
    <location>
        <begin position="278"/>
        <end position="301"/>
    </location>
</feature>
<gene>
    <name evidence="10" type="primary">rcsC_20</name>
    <name evidence="10" type="ORF">VMF7928_02308</name>
</gene>
<dbReference type="PROSITE" id="PS50283">
    <property type="entry name" value="NA_SOLUT_SYMP_3"/>
    <property type="match status" value="1"/>
</dbReference>
<feature type="transmembrane region" description="Helical" evidence="8">
    <location>
        <begin position="239"/>
        <end position="257"/>
    </location>
</feature>
<comment type="caution">
    <text evidence="10">The sequence shown here is derived from an EMBL/GenBank/DDBJ whole genome shotgun (WGS) entry which is preliminary data.</text>
</comment>
<dbReference type="EC" id="2.7.13.3" evidence="4"/>
<reference evidence="10" key="1">
    <citation type="submission" date="2021-11" db="EMBL/GenBank/DDBJ databases">
        <authorList>
            <person name="Rodrigo-Torres L."/>
            <person name="Arahal R. D."/>
            <person name="Lucena T."/>
        </authorList>
    </citation>
    <scope>NUCLEOTIDE SEQUENCE</scope>
    <source>
        <strain evidence="10">CECT 7928</strain>
    </source>
</reference>
<dbReference type="InterPro" id="IPR003594">
    <property type="entry name" value="HATPase_dom"/>
</dbReference>
<sequence length="952" mass="106270">MMSPYLLIAIIIVYVGMLYLIARWGEADSKLAKNVSSSAFVYILSLAVYCTSWTFYGSVGLASRAGILVYTIYLGPTILIFMMWPMLRRMLRIKQAYHVNSIADFISARFNQSFALAGLATVVAMVGIVPYLALQLKAINSSFEIMTAGNQSTSGFTWLIWLGVALFTIAFGVRHVDPTERHPGMMLALAAESMVKLVAMILVGVFVCFIMFDGPVSIFNQLVQLKPEQAEAITKMPNPITWVSFLILAASAFFMLPRQFHVMVVENSQSSYIKKAQWLLPLYLFLITIFVIPIASAGALVIGPDKPDMYMLTLPQSEKQIALSVIVFVGGFSASMAMLMVSGMTLSNMFSNHLALPTLRKFFPTKNFGQYLLQIRWLGVFLVLAAGQMFYLFLGETYLLVNIGLISFCAVLQFFPVIIAGLYWEQVNSKGALIGLSAGFIVWTYTMLFPAITKSGWVDDTILQTGLFGIELLRPEHLFGSNIDKVSHGAFWTLVFNISGLVIGSMVTNESDKEAKHNAEFLDIMHQRQQEADETVLDLPKNINLREKVSILLNLFERYFPEEGARDKVDVVLELHKLDRNTQINTQELANIEKTAERLLSGATGAAMAHVLIKESKLFTDSEIKELEKSYASLLSQLKISPVQLRMQLNYAKEKEKLAAQYNKQLEGLVDTRTKELQGVIAKLNSTQAQLIETEKQASLGKLVAGIAHEINTPVGICVTASTNLKHQTSDVCRTYRQEKLTEQALFDYFELCTESVDIITKNSERASNLIRSFKQVAVDQSADELRTIDISQYLDEITLSLKPVLQKAKHKINISCDQTISFTSYAGAISQLFTNLIMNSVIHAFKADQVGNIDIQVFEKEKHLYITYKDDGEGLIEEHAKSLFDPFFTTKRDEGGSGLGAHLIHTIVTQKLLGSINFETAPGEGLTYHISFPLKRTNSEEPPENQDNFES</sequence>
<organism evidence="10 11">
    <name type="scientific">Vibrio marisflavi CECT 7928</name>
    <dbReference type="NCBI Taxonomy" id="634439"/>
    <lineage>
        <taxon>Bacteria</taxon>
        <taxon>Pseudomonadati</taxon>
        <taxon>Pseudomonadota</taxon>
        <taxon>Gammaproteobacteria</taxon>
        <taxon>Vibrionales</taxon>
        <taxon>Vibrionaceae</taxon>
        <taxon>Vibrio</taxon>
    </lineage>
</organism>
<evidence type="ECO:0000256" key="6">
    <source>
        <dbReference type="ARBA" id="ARBA00022989"/>
    </source>
</evidence>
<keyword evidence="11" id="KW-1185">Reference proteome</keyword>
<feature type="transmembrane region" description="Helical" evidence="8">
    <location>
        <begin position="114"/>
        <end position="136"/>
    </location>
</feature>
<dbReference type="Pfam" id="PF02518">
    <property type="entry name" value="HATPase_c"/>
    <property type="match status" value="1"/>
</dbReference>
<dbReference type="Gene3D" id="3.30.565.10">
    <property type="entry name" value="Histidine kinase-like ATPase, C-terminal domain"/>
    <property type="match status" value="1"/>
</dbReference>
<keyword evidence="7 8" id="KW-0472">Membrane</keyword>
<feature type="transmembrane region" description="Helical" evidence="8">
    <location>
        <begin position="197"/>
        <end position="219"/>
    </location>
</feature>
<evidence type="ECO:0000256" key="3">
    <source>
        <dbReference type="ARBA" id="ARBA00006434"/>
    </source>
</evidence>
<comment type="subcellular location">
    <subcellularLocation>
        <location evidence="2">Membrane</location>
        <topology evidence="2">Multi-pass membrane protein</topology>
    </subcellularLocation>
</comment>
<keyword evidence="10" id="KW-0808">Transferase</keyword>
<dbReference type="InterPro" id="IPR036890">
    <property type="entry name" value="HATPase_C_sf"/>
</dbReference>
<dbReference type="InterPro" id="IPR005467">
    <property type="entry name" value="His_kinase_dom"/>
</dbReference>
<keyword evidence="5 8" id="KW-0812">Transmembrane</keyword>
<evidence type="ECO:0000256" key="8">
    <source>
        <dbReference type="SAM" id="Phobius"/>
    </source>
</evidence>
<dbReference type="PROSITE" id="PS50109">
    <property type="entry name" value="HIS_KIN"/>
    <property type="match status" value="1"/>
</dbReference>
<keyword evidence="6 8" id="KW-1133">Transmembrane helix</keyword>
<evidence type="ECO:0000259" key="9">
    <source>
        <dbReference type="PROSITE" id="PS50109"/>
    </source>
</evidence>
<proteinExistence type="inferred from homology"/>
<dbReference type="PANTHER" id="PTHR43065:SF47">
    <property type="match status" value="1"/>
</dbReference>
<dbReference type="SUPFAM" id="SSF55874">
    <property type="entry name" value="ATPase domain of HSP90 chaperone/DNA topoisomerase II/histidine kinase"/>
    <property type="match status" value="1"/>
</dbReference>
<feature type="transmembrane region" description="Helical" evidence="8">
    <location>
        <begin position="371"/>
        <end position="393"/>
    </location>
</feature>
<evidence type="ECO:0000313" key="11">
    <source>
        <dbReference type="Proteomes" id="UP000838748"/>
    </source>
</evidence>
<evidence type="ECO:0000256" key="7">
    <source>
        <dbReference type="ARBA" id="ARBA00023136"/>
    </source>
</evidence>
<keyword evidence="10" id="KW-0418">Kinase</keyword>
<dbReference type="CDD" id="cd10322">
    <property type="entry name" value="SLC5sbd"/>
    <property type="match status" value="1"/>
</dbReference>
<protein>
    <recommendedName>
        <fullName evidence="4">histidine kinase</fullName>
        <ecNumber evidence="4">2.7.13.3</ecNumber>
    </recommendedName>
</protein>
<comment type="similarity">
    <text evidence="3">Belongs to the sodium:solute symporter (SSF) (TC 2.A.21) family.</text>
</comment>
<dbReference type="GO" id="GO:0004673">
    <property type="term" value="F:protein histidine kinase activity"/>
    <property type="evidence" value="ECO:0007669"/>
    <property type="project" value="UniProtKB-EC"/>
</dbReference>
<feature type="transmembrane region" description="Helical" evidence="8">
    <location>
        <begin position="67"/>
        <end position="87"/>
    </location>
</feature>
<dbReference type="Gene3D" id="1.20.1730.10">
    <property type="entry name" value="Sodium/glucose cotransporter"/>
    <property type="match status" value="1"/>
</dbReference>
<dbReference type="RefSeq" id="WP_237361607.1">
    <property type="nucleotide sequence ID" value="NZ_CAKLDM010000002.1"/>
</dbReference>
<dbReference type="PANTHER" id="PTHR43065">
    <property type="entry name" value="SENSOR HISTIDINE KINASE"/>
    <property type="match status" value="1"/>
</dbReference>
<dbReference type="SMART" id="SM00387">
    <property type="entry name" value="HATPase_c"/>
    <property type="match status" value="1"/>
</dbReference>
<dbReference type="PRINTS" id="PR00344">
    <property type="entry name" value="BCTRLSENSOR"/>
</dbReference>
<feature type="transmembrane region" description="Helical" evidence="8">
    <location>
        <begin position="34"/>
        <end position="55"/>
    </location>
</feature>
<dbReference type="InterPro" id="IPR004358">
    <property type="entry name" value="Sig_transdc_His_kin-like_C"/>
</dbReference>
<comment type="catalytic activity">
    <reaction evidence="1">
        <text>ATP + protein L-histidine = ADP + protein N-phospho-L-histidine.</text>
        <dbReference type="EC" id="2.7.13.3"/>
    </reaction>
</comment>
<accession>A0ABM9A4A3</accession>
<feature type="transmembrane region" description="Helical" evidence="8">
    <location>
        <begin position="321"/>
        <end position="350"/>
    </location>
</feature>
<name>A0ABM9A4A3_9VIBR</name>
<evidence type="ECO:0000256" key="4">
    <source>
        <dbReference type="ARBA" id="ARBA00012438"/>
    </source>
</evidence>
<feature type="transmembrane region" description="Helical" evidence="8">
    <location>
        <begin position="156"/>
        <end position="176"/>
    </location>
</feature>